<reference evidence="3" key="2">
    <citation type="submission" date="2015-01" db="EMBL/GenBank/DDBJ databases">
        <title>Evolutionary Origins and Diversification of the Mycorrhizal Mutualists.</title>
        <authorList>
            <consortium name="DOE Joint Genome Institute"/>
            <consortium name="Mycorrhizal Genomics Consortium"/>
            <person name="Kohler A."/>
            <person name="Kuo A."/>
            <person name="Nagy L.G."/>
            <person name="Floudas D."/>
            <person name="Copeland A."/>
            <person name="Barry K.W."/>
            <person name="Cichocki N."/>
            <person name="Veneault-Fourrey C."/>
            <person name="LaButti K."/>
            <person name="Lindquist E.A."/>
            <person name="Lipzen A."/>
            <person name="Lundell T."/>
            <person name="Morin E."/>
            <person name="Murat C."/>
            <person name="Riley R."/>
            <person name="Ohm R."/>
            <person name="Sun H."/>
            <person name="Tunlid A."/>
            <person name="Henrissat B."/>
            <person name="Grigoriev I.V."/>
            <person name="Hibbett D.S."/>
            <person name="Martin F."/>
        </authorList>
    </citation>
    <scope>NUCLEOTIDE SEQUENCE [LARGE SCALE GENOMIC DNA]</scope>
    <source>
        <strain evidence="3">MUT 4182</strain>
    </source>
</reference>
<proteinExistence type="predicted"/>
<feature type="compositionally biased region" description="Basic and acidic residues" evidence="1">
    <location>
        <begin position="83"/>
        <end position="93"/>
    </location>
</feature>
<name>A0A0C3Q793_9AGAM</name>
<dbReference type="AlphaFoldDB" id="A0A0C3Q793"/>
<organism evidence="2 3">
    <name type="scientific">Tulasnella calospora MUT 4182</name>
    <dbReference type="NCBI Taxonomy" id="1051891"/>
    <lineage>
        <taxon>Eukaryota</taxon>
        <taxon>Fungi</taxon>
        <taxon>Dikarya</taxon>
        <taxon>Basidiomycota</taxon>
        <taxon>Agaricomycotina</taxon>
        <taxon>Agaricomycetes</taxon>
        <taxon>Cantharellales</taxon>
        <taxon>Tulasnellaceae</taxon>
        <taxon>Tulasnella</taxon>
    </lineage>
</organism>
<feature type="compositionally biased region" description="Basic and acidic residues" evidence="1">
    <location>
        <begin position="10"/>
        <end position="20"/>
    </location>
</feature>
<evidence type="ECO:0000256" key="1">
    <source>
        <dbReference type="SAM" id="MobiDB-lite"/>
    </source>
</evidence>
<dbReference type="HOGENOM" id="CLU_2293771_0_0_1"/>
<feature type="region of interest" description="Disordered" evidence="1">
    <location>
        <begin position="1"/>
        <end position="101"/>
    </location>
</feature>
<evidence type="ECO:0000313" key="3">
    <source>
        <dbReference type="Proteomes" id="UP000054248"/>
    </source>
</evidence>
<gene>
    <name evidence="2" type="ORF">M407DRAFT_11441</name>
</gene>
<evidence type="ECO:0000313" key="2">
    <source>
        <dbReference type="EMBL" id="KIO19349.1"/>
    </source>
</evidence>
<reference evidence="2 3" key="1">
    <citation type="submission" date="2014-04" db="EMBL/GenBank/DDBJ databases">
        <authorList>
            <consortium name="DOE Joint Genome Institute"/>
            <person name="Kuo A."/>
            <person name="Girlanda M."/>
            <person name="Perotto S."/>
            <person name="Kohler A."/>
            <person name="Nagy L.G."/>
            <person name="Floudas D."/>
            <person name="Copeland A."/>
            <person name="Barry K.W."/>
            <person name="Cichocki N."/>
            <person name="Veneault-Fourrey C."/>
            <person name="LaButti K."/>
            <person name="Lindquist E.A."/>
            <person name="Lipzen A."/>
            <person name="Lundell T."/>
            <person name="Morin E."/>
            <person name="Murat C."/>
            <person name="Sun H."/>
            <person name="Tunlid A."/>
            <person name="Henrissat B."/>
            <person name="Grigoriev I.V."/>
            <person name="Hibbett D.S."/>
            <person name="Martin F."/>
            <person name="Nordberg H.P."/>
            <person name="Cantor M.N."/>
            <person name="Hua S.X."/>
        </authorList>
    </citation>
    <scope>NUCLEOTIDE SEQUENCE [LARGE SCALE GENOMIC DNA]</scope>
    <source>
        <strain evidence="2 3">MUT 4182</strain>
    </source>
</reference>
<keyword evidence="3" id="KW-1185">Reference proteome</keyword>
<dbReference type="Proteomes" id="UP000054248">
    <property type="component" value="Unassembled WGS sequence"/>
</dbReference>
<accession>A0A0C3Q793</accession>
<protein>
    <submittedName>
        <fullName evidence="2">Uncharacterized protein</fullName>
    </submittedName>
</protein>
<dbReference type="EMBL" id="KN823227">
    <property type="protein sequence ID" value="KIO19349.1"/>
    <property type="molecule type" value="Genomic_DNA"/>
</dbReference>
<sequence length="101" mass="10698">MQEGQSEASLKGERPEERPRRTAYLKNVYASKTPAVPSKSQEGDPPQPNGPKASTSKQPKAARTKVKAQVKASEASGSPQKLTKKEKAAEAAARKAAKLAA</sequence>